<dbReference type="PANTHER" id="PTHR23028">
    <property type="entry name" value="ACETYLTRANSFERASE"/>
    <property type="match status" value="1"/>
</dbReference>
<accession>A0ABS0Q8J0</accession>
<feature type="domain" description="Acyltransferase 3" evidence="2">
    <location>
        <begin position="26"/>
        <end position="365"/>
    </location>
</feature>
<feature type="transmembrane region" description="Helical" evidence="1">
    <location>
        <begin position="325"/>
        <end position="343"/>
    </location>
</feature>
<feature type="transmembrane region" description="Helical" evidence="1">
    <location>
        <begin position="169"/>
        <end position="189"/>
    </location>
</feature>
<keyword evidence="1" id="KW-0472">Membrane</keyword>
<gene>
    <name evidence="3" type="ORF">I7X13_12000</name>
</gene>
<keyword evidence="4" id="KW-1185">Reference proteome</keyword>
<dbReference type="PANTHER" id="PTHR23028:SF53">
    <property type="entry name" value="ACYL_TRANSF_3 DOMAIN-CONTAINING PROTEIN"/>
    <property type="match status" value="1"/>
</dbReference>
<evidence type="ECO:0000313" key="4">
    <source>
        <dbReference type="Proteomes" id="UP000625631"/>
    </source>
</evidence>
<feature type="transmembrane region" description="Helical" evidence="1">
    <location>
        <begin position="349"/>
        <end position="369"/>
    </location>
</feature>
<dbReference type="GO" id="GO:0016746">
    <property type="term" value="F:acyltransferase activity"/>
    <property type="evidence" value="ECO:0007669"/>
    <property type="project" value="UniProtKB-KW"/>
</dbReference>
<keyword evidence="3" id="KW-0808">Transferase</keyword>
<feature type="transmembrane region" description="Helical" evidence="1">
    <location>
        <begin position="259"/>
        <end position="276"/>
    </location>
</feature>
<sequence>MSISPSADTAPTIAAPAAPVPYFQPLDIVRFAAALLILITHSYEHWTDVPQVAATMVDWGGQTAWWATKLKVFVGSFNIGVDIFFLMSGFLITYLLLAEKQRYARIDIKSFYMRRVLRIWPLYYFCVAMAPVLAHFANEPAANMPAHLLFLGNFDLAKHGWGSTAVNHLWSICIEEHFYLVWPLLIAFVPRHKLTTAFGAVILLSFLTRLYFFYFVPDSYMSLYLNTLCRWDALAIGALFAYAYFYGYQLPRVPAALRWMLYGATLLVFASDSYGNWDNVFLLSFKKYVFLGVIAFFIGNVLFNPDSAVQWRGRTIFHYFGKISYGIYMFHGFVIFALVRVFPMFHTPLFILWVLLATLAVSAASYELVEKPILRLKKYFDAFRQQRTLVAPPVPAPEPVSVPV</sequence>
<keyword evidence="1" id="KW-0812">Transmembrane</keyword>
<comment type="caution">
    <text evidence="3">The sequence shown here is derived from an EMBL/GenBank/DDBJ whole genome shotgun (WGS) entry which is preliminary data.</text>
</comment>
<name>A0ABS0Q8J0_9BACT</name>
<proteinExistence type="predicted"/>
<keyword evidence="3" id="KW-0012">Acyltransferase</keyword>
<evidence type="ECO:0000313" key="3">
    <source>
        <dbReference type="EMBL" id="MBH8558777.1"/>
    </source>
</evidence>
<reference evidence="3 4" key="1">
    <citation type="submission" date="2020-12" db="EMBL/GenBank/DDBJ databases">
        <title>Hymenobacter sp.</title>
        <authorList>
            <person name="Kim M.K."/>
        </authorList>
    </citation>
    <scope>NUCLEOTIDE SEQUENCE [LARGE SCALE GENOMIC DNA]</scope>
    <source>
        <strain evidence="3 4">BT442</strain>
    </source>
</reference>
<dbReference type="EMBL" id="JAEDAE010000004">
    <property type="protein sequence ID" value="MBH8558777.1"/>
    <property type="molecule type" value="Genomic_DNA"/>
</dbReference>
<evidence type="ECO:0000256" key="1">
    <source>
        <dbReference type="SAM" id="Phobius"/>
    </source>
</evidence>
<feature type="transmembrane region" description="Helical" evidence="1">
    <location>
        <begin position="79"/>
        <end position="98"/>
    </location>
</feature>
<organism evidence="3 4">
    <name type="scientific">Hymenobacter negativus</name>
    <dbReference type="NCBI Taxonomy" id="2795026"/>
    <lineage>
        <taxon>Bacteria</taxon>
        <taxon>Pseudomonadati</taxon>
        <taxon>Bacteroidota</taxon>
        <taxon>Cytophagia</taxon>
        <taxon>Cytophagales</taxon>
        <taxon>Hymenobacteraceae</taxon>
        <taxon>Hymenobacter</taxon>
    </lineage>
</organism>
<feature type="transmembrane region" description="Helical" evidence="1">
    <location>
        <begin position="288"/>
        <end position="304"/>
    </location>
</feature>
<dbReference type="InterPro" id="IPR002656">
    <property type="entry name" value="Acyl_transf_3_dom"/>
</dbReference>
<feature type="transmembrane region" description="Helical" evidence="1">
    <location>
        <begin position="196"/>
        <end position="216"/>
    </location>
</feature>
<dbReference type="RefSeq" id="WP_198075666.1">
    <property type="nucleotide sequence ID" value="NZ_JAEDAE010000004.1"/>
</dbReference>
<feature type="transmembrane region" description="Helical" evidence="1">
    <location>
        <begin position="119"/>
        <end position="137"/>
    </location>
</feature>
<dbReference type="Pfam" id="PF01757">
    <property type="entry name" value="Acyl_transf_3"/>
    <property type="match status" value="1"/>
</dbReference>
<evidence type="ECO:0000259" key="2">
    <source>
        <dbReference type="Pfam" id="PF01757"/>
    </source>
</evidence>
<keyword evidence="1" id="KW-1133">Transmembrane helix</keyword>
<feature type="transmembrane region" description="Helical" evidence="1">
    <location>
        <begin position="228"/>
        <end position="247"/>
    </location>
</feature>
<dbReference type="InterPro" id="IPR050879">
    <property type="entry name" value="Acyltransferase_3"/>
</dbReference>
<dbReference type="Proteomes" id="UP000625631">
    <property type="component" value="Unassembled WGS sequence"/>
</dbReference>
<protein>
    <submittedName>
        <fullName evidence="3">Acyltransferase</fullName>
    </submittedName>
</protein>